<dbReference type="CDD" id="cd01824">
    <property type="entry name" value="Phospholipase_B_like"/>
    <property type="match status" value="1"/>
</dbReference>
<dbReference type="InterPro" id="IPR035547">
    <property type="entry name" value="Phospholipase_B"/>
</dbReference>
<dbReference type="Gene3D" id="3.40.50.1110">
    <property type="entry name" value="SGNH hydrolase"/>
    <property type="match status" value="1"/>
</dbReference>
<dbReference type="SUPFAM" id="SSF52266">
    <property type="entry name" value="SGNH hydrolase"/>
    <property type="match status" value="1"/>
</dbReference>
<keyword evidence="1" id="KW-1185">Reference proteome</keyword>
<dbReference type="GeneID" id="112461731"/>
<evidence type="ECO:0000313" key="1">
    <source>
        <dbReference type="Proteomes" id="UP000504618"/>
    </source>
</evidence>
<evidence type="ECO:0000313" key="2">
    <source>
        <dbReference type="RefSeq" id="XP_024882868.1"/>
    </source>
</evidence>
<reference evidence="2" key="1">
    <citation type="submission" date="2025-08" db="UniProtKB">
        <authorList>
            <consortium name="RefSeq"/>
        </authorList>
    </citation>
    <scope>IDENTIFICATION</scope>
    <source>
        <tissue evidence="2">Whole body</tissue>
    </source>
</reference>
<dbReference type="PANTHER" id="PTHR21325:SF31">
    <property type="entry name" value="GH22081P-RELATED"/>
    <property type="match status" value="1"/>
</dbReference>
<dbReference type="RefSeq" id="XP_024882868.1">
    <property type="nucleotide sequence ID" value="XM_025027100.1"/>
</dbReference>
<accession>A0A6J1QLT4</accession>
<protein>
    <submittedName>
        <fullName evidence="2">Phospholipase B1, membrane-associated-like</fullName>
    </submittedName>
</protein>
<dbReference type="InterPro" id="IPR036514">
    <property type="entry name" value="SGNH_hydro_sf"/>
</dbReference>
<dbReference type="GO" id="GO:0004620">
    <property type="term" value="F:phospholipase activity"/>
    <property type="evidence" value="ECO:0007669"/>
    <property type="project" value="InterPro"/>
</dbReference>
<proteinExistence type="predicted"/>
<dbReference type="InterPro" id="IPR038885">
    <property type="entry name" value="PLB1"/>
</dbReference>
<dbReference type="InterPro" id="IPR001087">
    <property type="entry name" value="GDSL"/>
</dbReference>
<dbReference type="Proteomes" id="UP000504618">
    <property type="component" value="Unplaced"/>
</dbReference>
<dbReference type="GO" id="GO:0006644">
    <property type="term" value="P:phospholipid metabolic process"/>
    <property type="evidence" value="ECO:0007669"/>
    <property type="project" value="TreeGrafter"/>
</dbReference>
<dbReference type="OrthoDB" id="10265800at2759"/>
<organism evidence="1 2">
    <name type="scientific">Temnothorax curvispinosus</name>
    <dbReference type="NCBI Taxonomy" id="300111"/>
    <lineage>
        <taxon>Eukaryota</taxon>
        <taxon>Metazoa</taxon>
        <taxon>Ecdysozoa</taxon>
        <taxon>Arthropoda</taxon>
        <taxon>Hexapoda</taxon>
        <taxon>Insecta</taxon>
        <taxon>Pterygota</taxon>
        <taxon>Neoptera</taxon>
        <taxon>Endopterygota</taxon>
        <taxon>Hymenoptera</taxon>
        <taxon>Apocrita</taxon>
        <taxon>Aculeata</taxon>
        <taxon>Formicoidea</taxon>
        <taxon>Formicidae</taxon>
        <taxon>Myrmicinae</taxon>
        <taxon>Temnothorax</taxon>
    </lineage>
</organism>
<name>A0A6J1QLT4_9HYME</name>
<dbReference type="AlphaFoldDB" id="A0A6J1QLT4"/>
<dbReference type="PANTHER" id="PTHR21325">
    <property type="entry name" value="PHOSPHOLIPASE B, PLB1"/>
    <property type="match status" value="1"/>
</dbReference>
<sequence length="536" mass="60435">MTIMTKLFLDLKKLVSNDHNIIYEDIEKQSSPCSRLTDGAIKVSVIFTASELVLQVRPWAIGYFDLGRCNTLLLQNIKFHSSGVNQTPSKQSDFKFWLIVDSASCRTMLLKWWQFYCALLHISVLASDRKTVLDTPFNIMLHRAIREWTFNAFGKTGMEERYLQAVRNANKTQEIIPDNVPFPCNVTGGRSSKVPKSVHKLRPGDIDVIAAMGDSLATGAGIFAGSLLQIAIENRGVTAAGGGQGTWRQYLTLPNIIKEFNPNLIGYALGDSLTIHQASQLNVAEGGAMSADMVYMANVLIKKIKNDPRIDLQKHWKFISLMIGCNDFCSEMCWIPSPWSVLETHKTDLLQALRTLRDNLPRTFVALLPPPHLKAIVETRERRPSLNCFLAPKVLCSCMFGLTFQRFRSMYYDIMRQWQKLDMEIATYPEFQKDDFTVVAQPVLVNFSIPFASDGYTDMTYLSSDCLHVSQKTNALFANSLWNNLLEPVGAKSTKWSNNKFHCPTSERLYLTTKLNSKQQSVTETAAAIRTRNVGT</sequence>
<dbReference type="Pfam" id="PF00657">
    <property type="entry name" value="Lipase_GDSL"/>
    <property type="match status" value="1"/>
</dbReference>
<gene>
    <name evidence="2" type="primary">LOC112461731</name>
</gene>